<dbReference type="InterPro" id="IPR052913">
    <property type="entry name" value="Glycopeptide_resist_protein"/>
</dbReference>
<proteinExistence type="predicted"/>
<gene>
    <name evidence="2" type="ORF">J2Z35_000738</name>
</gene>
<dbReference type="RefSeq" id="WP_209659462.1">
    <property type="nucleotide sequence ID" value="NZ_JAGGLI010000005.1"/>
</dbReference>
<evidence type="ECO:0000256" key="1">
    <source>
        <dbReference type="SAM" id="SignalP"/>
    </source>
</evidence>
<dbReference type="PANTHER" id="PTHR35788:SF1">
    <property type="entry name" value="EXPORTED PROTEIN"/>
    <property type="match status" value="1"/>
</dbReference>
<dbReference type="InterPro" id="IPR007391">
    <property type="entry name" value="Vancomycin_resist_VanW"/>
</dbReference>
<dbReference type="Pfam" id="PF04294">
    <property type="entry name" value="VanW"/>
    <property type="match status" value="1"/>
</dbReference>
<dbReference type="Proteomes" id="UP001314903">
    <property type="component" value="Unassembled WGS sequence"/>
</dbReference>
<comment type="caution">
    <text evidence="2">The sequence shown here is derived from an EMBL/GenBank/DDBJ whole genome shotgun (WGS) entry which is preliminary data.</text>
</comment>
<keyword evidence="1" id="KW-0732">Signal</keyword>
<dbReference type="PANTHER" id="PTHR35788">
    <property type="entry name" value="EXPORTED PROTEIN-RELATED"/>
    <property type="match status" value="1"/>
</dbReference>
<accession>A0ABS4KI57</accession>
<protein>
    <submittedName>
        <fullName evidence="2">Vancomycin resistance protein YoaR</fullName>
    </submittedName>
</protein>
<evidence type="ECO:0000313" key="3">
    <source>
        <dbReference type="Proteomes" id="UP001314903"/>
    </source>
</evidence>
<name>A0ABS4KI57_9FIRM</name>
<sequence>MKYNKYILAFALATLITSTSGTAGVFDVISRGSIINESFASGTIADDYIGTLEVVNGIGKSYSFDATKVFKFLPNPYGGEMLLQMDEVVFSRELSKMADTLSIKAVDASTKISMTGERTSLTESVLGIDMDVDTVRQEIIMRVKNKDYTPYEAAFYFGKAPKRTTDEMKKINFVLSEFSTRFDSNVKGRSQNISLAASSIDGTILMPGEEFSFNRTIGPITTARGYQYAPVIVSGEFVEGVGGGICQVSTTLFNGVLRSGLQITERRPHSLPVAYVPRGTDAMVSSSSDFKFKNNLNSPIYIQAFVQNSRINFKIYGSQADNKDVNISVKNTGERRYQLTRTIDGRTDNFYSTYREPNIR</sequence>
<keyword evidence="3" id="KW-1185">Reference proteome</keyword>
<feature type="chain" id="PRO_5046074325" evidence="1">
    <location>
        <begin position="24"/>
        <end position="360"/>
    </location>
</feature>
<reference evidence="2 3" key="1">
    <citation type="submission" date="2021-03" db="EMBL/GenBank/DDBJ databases">
        <title>Genomic Encyclopedia of Type Strains, Phase IV (KMG-IV): sequencing the most valuable type-strain genomes for metagenomic binning, comparative biology and taxonomic classification.</title>
        <authorList>
            <person name="Goeker M."/>
        </authorList>
    </citation>
    <scope>NUCLEOTIDE SEQUENCE [LARGE SCALE GENOMIC DNA]</scope>
    <source>
        <strain evidence="2 3">DSM 27512</strain>
    </source>
</reference>
<feature type="signal peptide" evidence="1">
    <location>
        <begin position="1"/>
        <end position="23"/>
    </location>
</feature>
<organism evidence="2 3">
    <name type="scientific">Acetoanaerobium pronyense</name>
    <dbReference type="NCBI Taxonomy" id="1482736"/>
    <lineage>
        <taxon>Bacteria</taxon>
        <taxon>Bacillati</taxon>
        <taxon>Bacillota</taxon>
        <taxon>Clostridia</taxon>
        <taxon>Peptostreptococcales</taxon>
        <taxon>Filifactoraceae</taxon>
        <taxon>Acetoanaerobium</taxon>
    </lineage>
</organism>
<evidence type="ECO:0000313" key="2">
    <source>
        <dbReference type="EMBL" id="MBP2026946.1"/>
    </source>
</evidence>
<dbReference type="EMBL" id="JAGGLI010000005">
    <property type="protein sequence ID" value="MBP2026946.1"/>
    <property type="molecule type" value="Genomic_DNA"/>
</dbReference>